<dbReference type="NCBIfam" id="TIGR00152">
    <property type="entry name" value="dephospho-CoA kinase"/>
    <property type="match status" value="1"/>
</dbReference>
<dbReference type="InterPro" id="IPR001977">
    <property type="entry name" value="Depp_CoAkinase"/>
</dbReference>
<accession>A0A841C893</accession>
<keyword evidence="4 6" id="KW-0808">Transferase</keyword>
<feature type="binding site" evidence="4">
    <location>
        <begin position="12"/>
        <end position="17"/>
    </location>
    <ligand>
        <name>ATP</name>
        <dbReference type="ChEBI" id="CHEBI:30616"/>
    </ligand>
</feature>
<sequence length="201" mass="23273">MKKAIGLTGGIATGKSSVTSFLRSQGFVVFDADDLVHDLQKVGGRLYNLIFSEFGSDYFDEMGEMKRQKLAEEVFSNPEVNQRLGKLQNSIIREEILKEKNQLSLEHDLFFMDIPLLIEESYQIYFDEIWLISAQPKLQLDRLMKRNLLTEKTAKERIAMQMSMDEKVKYADVVIDNSGSLKNLHEQILKQIEKLKNDNQY</sequence>
<proteinExistence type="inferred from homology"/>
<dbReference type="RefSeq" id="WP_183540664.1">
    <property type="nucleotide sequence ID" value="NZ_DASWOY010000021.1"/>
</dbReference>
<dbReference type="EMBL" id="JACHHV010000029">
    <property type="protein sequence ID" value="MBB5888527.1"/>
    <property type="molecule type" value="Genomic_DNA"/>
</dbReference>
<gene>
    <name evidence="4" type="primary">coaE</name>
    <name evidence="6" type="ORF">HNQ37_001428</name>
</gene>
<dbReference type="PANTHER" id="PTHR10695:SF46">
    <property type="entry name" value="BIFUNCTIONAL COENZYME A SYNTHASE-RELATED"/>
    <property type="match status" value="1"/>
</dbReference>
<dbReference type="EC" id="2.7.1.24" evidence="4 5"/>
<dbReference type="UniPathway" id="UPA00241">
    <property type="reaction ID" value="UER00356"/>
</dbReference>
<protein>
    <recommendedName>
        <fullName evidence="4 5">Dephospho-CoA kinase</fullName>
        <ecNumber evidence="4 5">2.7.1.24</ecNumber>
    </recommendedName>
    <alternativeName>
        <fullName evidence="4">Dephosphocoenzyme A kinase</fullName>
    </alternativeName>
</protein>
<dbReference type="GO" id="GO:0005524">
    <property type="term" value="F:ATP binding"/>
    <property type="evidence" value="ECO:0007669"/>
    <property type="project" value="UniProtKB-UniRule"/>
</dbReference>
<evidence type="ECO:0000256" key="4">
    <source>
        <dbReference type="HAMAP-Rule" id="MF_00376"/>
    </source>
</evidence>
<keyword evidence="7" id="KW-1185">Reference proteome</keyword>
<dbReference type="GO" id="GO:0015937">
    <property type="term" value="P:coenzyme A biosynthetic process"/>
    <property type="evidence" value="ECO:0007669"/>
    <property type="project" value="UniProtKB-UniRule"/>
</dbReference>
<dbReference type="HAMAP" id="MF_00376">
    <property type="entry name" value="Dephospho_CoA_kinase"/>
    <property type="match status" value="1"/>
</dbReference>
<keyword evidence="1 4" id="KW-0547">Nucleotide-binding</keyword>
<comment type="similarity">
    <text evidence="4">Belongs to the CoaE family.</text>
</comment>
<comment type="catalytic activity">
    <reaction evidence="4">
        <text>3'-dephospho-CoA + ATP = ADP + CoA + H(+)</text>
        <dbReference type="Rhea" id="RHEA:18245"/>
        <dbReference type="ChEBI" id="CHEBI:15378"/>
        <dbReference type="ChEBI" id="CHEBI:30616"/>
        <dbReference type="ChEBI" id="CHEBI:57287"/>
        <dbReference type="ChEBI" id="CHEBI:57328"/>
        <dbReference type="ChEBI" id="CHEBI:456216"/>
        <dbReference type="EC" id="2.7.1.24"/>
    </reaction>
</comment>
<comment type="subcellular location">
    <subcellularLocation>
        <location evidence="4">Cytoplasm</location>
    </subcellularLocation>
</comment>
<dbReference type="GO" id="GO:0004140">
    <property type="term" value="F:dephospho-CoA kinase activity"/>
    <property type="evidence" value="ECO:0007669"/>
    <property type="project" value="UniProtKB-UniRule"/>
</dbReference>
<comment type="caution">
    <text evidence="6">The sequence shown here is derived from an EMBL/GenBank/DDBJ whole genome shotgun (WGS) entry which is preliminary data.</text>
</comment>
<organism evidence="6 7">
    <name type="scientific">Lactovum miscens</name>
    <dbReference type="NCBI Taxonomy" id="190387"/>
    <lineage>
        <taxon>Bacteria</taxon>
        <taxon>Bacillati</taxon>
        <taxon>Bacillota</taxon>
        <taxon>Bacilli</taxon>
        <taxon>Lactobacillales</taxon>
        <taxon>Streptococcaceae</taxon>
        <taxon>Lactovum</taxon>
    </lineage>
</organism>
<evidence type="ECO:0000256" key="1">
    <source>
        <dbReference type="ARBA" id="ARBA00022741"/>
    </source>
</evidence>
<comment type="function">
    <text evidence="4">Catalyzes the phosphorylation of the 3'-hydroxyl group of dephosphocoenzyme A to form coenzyme A.</text>
</comment>
<dbReference type="InterPro" id="IPR027417">
    <property type="entry name" value="P-loop_NTPase"/>
</dbReference>
<dbReference type="Gene3D" id="3.40.50.300">
    <property type="entry name" value="P-loop containing nucleotide triphosphate hydrolases"/>
    <property type="match status" value="1"/>
</dbReference>
<dbReference type="AlphaFoldDB" id="A0A841C893"/>
<evidence type="ECO:0000256" key="2">
    <source>
        <dbReference type="ARBA" id="ARBA00022777"/>
    </source>
</evidence>
<dbReference type="SUPFAM" id="SSF52540">
    <property type="entry name" value="P-loop containing nucleoside triphosphate hydrolases"/>
    <property type="match status" value="1"/>
</dbReference>
<keyword evidence="4" id="KW-0963">Cytoplasm</keyword>
<dbReference type="PANTHER" id="PTHR10695">
    <property type="entry name" value="DEPHOSPHO-COA KINASE-RELATED"/>
    <property type="match status" value="1"/>
</dbReference>
<dbReference type="GO" id="GO:0005737">
    <property type="term" value="C:cytoplasm"/>
    <property type="evidence" value="ECO:0007669"/>
    <property type="project" value="UniProtKB-SubCell"/>
</dbReference>
<name>A0A841C893_9LACT</name>
<dbReference type="Proteomes" id="UP000562464">
    <property type="component" value="Unassembled WGS sequence"/>
</dbReference>
<dbReference type="PROSITE" id="PS51219">
    <property type="entry name" value="DPCK"/>
    <property type="match status" value="1"/>
</dbReference>
<dbReference type="Pfam" id="PF01121">
    <property type="entry name" value="CoaE"/>
    <property type="match status" value="1"/>
</dbReference>
<dbReference type="CDD" id="cd02022">
    <property type="entry name" value="DPCK"/>
    <property type="match status" value="1"/>
</dbReference>
<keyword evidence="4" id="KW-0173">Coenzyme A biosynthesis</keyword>
<keyword evidence="3 4" id="KW-0067">ATP-binding</keyword>
<evidence type="ECO:0000313" key="6">
    <source>
        <dbReference type="EMBL" id="MBB5888527.1"/>
    </source>
</evidence>
<reference evidence="6 7" key="1">
    <citation type="submission" date="2020-08" db="EMBL/GenBank/DDBJ databases">
        <title>Genomic Encyclopedia of Type Strains, Phase IV (KMG-IV): sequencing the most valuable type-strain genomes for metagenomic binning, comparative biology and taxonomic classification.</title>
        <authorList>
            <person name="Goeker M."/>
        </authorList>
    </citation>
    <scope>NUCLEOTIDE SEQUENCE [LARGE SCALE GENOMIC DNA]</scope>
    <source>
        <strain evidence="6 7">DSM 14925</strain>
    </source>
</reference>
<evidence type="ECO:0000313" key="7">
    <source>
        <dbReference type="Proteomes" id="UP000562464"/>
    </source>
</evidence>
<evidence type="ECO:0000256" key="5">
    <source>
        <dbReference type="NCBIfam" id="TIGR00152"/>
    </source>
</evidence>
<evidence type="ECO:0000256" key="3">
    <source>
        <dbReference type="ARBA" id="ARBA00022840"/>
    </source>
</evidence>
<comment type="pathway">
    <text evidence="4">Cofactor biosynthesis; coenzyme A biosynthesis; CoA from (R)-pantothenate: step 5/5.</text>
</comment>
<keyword evidence="2 4" id="KW-0418">Kinase</keyword>